<name>A0A4Z0GS64_9BACL</name>
<accession>A0A4Z0GS64</accession>
<evidence type="ECO:0000313" key="1">
    <source>
        <dbReference type="EMBL" id="TGA99011.1"/>
    </source>
</evidence>
<gene>
    <name evidence="1" type="ORF">E4665_06750</name>
</gene>
<dbReference type="Proteomes" id="UP000298347">
    <property type="component" value="Unassembled WGS sequence"/>
</dbReference>
<dbReference type="OrthoDB" id="9813569at2"/>
<organism evidence="1 2">
    <name type="scientific">Sporolactobacillus shoreae</name>
    <dbReference type="NCBI Taxonomy" id="1465501"/>
    <lineage>
        <taxon>Bacteria</taxon>
        <taxon>Bacillati</taxon>
        <taxon>Bacillota</taxon>
        <taxon>Bacilli</taxon>
        <taxon>Bacillales</taxon>
        <taxon>Sporolactobacillaceae</taxon>
        <taxon>Sporolactobacillus</taxon>
    </lineage>
</organism>
<proteinExistence type="predicted"/>
<reference evidence="1 2" key="1">
    <citation type="journal article" date="2015" name="Int. J. Syst. Evol. Microbiol.">
        <title>Sporolactobacillus shoreae sp. nov. and Sporolactobacillus spathodeae sp. nov., two spore-forming lactic acid bacteria isolated from tree barks in Thailand.</title>
        <authorList>
            <person name="Thamacharoensuk T."/>
            <person name="Kitahara M."/>
            <person name="Ohkuma M."/>
            <person name="Thongchul N."/>
            <person name="Tanasupawat S."/>
        </authorList>
    </citation>
    <scope>NUCLEOTIDE SEQUENCE [LARGE SCALE GENOMIC DNA]</scope>
    <source>
        <strain evidence="1 2">BK92</strain>
    </source>
</reference>
<dbReference type="EMBL" id="SRJD01000005">
    <property type="protein sequence ID" value="TGA99011.1"/>
    <property type="molecule type" value="Genomic_DNA"/>
</dbReference>
<evidence type="ECO:0000313" key="2">
    <source>
        <dbReference type="Proteomes" id="UP000298347"/>
    </source>
</evidence>
<dbReference type="AlphaFoldDB" id="A0A4Z0GS64"/>
<comment type="caution">
    <text evidence="1">The sequence shown here is derived from an EMBL/GenBank/DDBJ whole genome shotgun (WGS) entry which is preliminary data.</text>
</comment>
<protein>
    <recommendedName>
        <fullName evidence="3">GIY-YIG domain-containing protein</fullName>
    </recommendedName>
</protein>
<sequence length="193" mass="22742">MYYIYHWFNAETNEVFYVGLGTGNRRYQTRNRNKLFKAYYAKNNCGVRVFKDGLDYEEGRQLEIEQIKELSPCCNMTKGGEKTNGAKISKTLTGRTLSQEHKDNVSRGIKQWYKERATEGKRTLNGKKAAVLSRDKNVIRTFDAKYKVGTWLHKEHGYGNNERSAQRKADKYFKTKELFDERFYFIEIVVDKQ</sequence>
<keyword evidence="2" id="KW-1185">Reference proteome</keyword>
<dbReference type="RefSeq" id="WP_135348031.1">
    <property type="nucleotide sequence ID" value="NZ_SRJD01000005.1"/>
</dbReference>
<evidence type="ECO:0008006" key="3">
    <source>
        <dbReference type="Google" id="ProtNLM"/>
    </source>
</evidence>